<gene>
    <name evidence="8" type="ORF">KYC_01619</name>
</gene>
<dbReference type="InterPro" id="IPR014284">
    <property type="entry name" value="RNA_pol_sigma-70_dom"/>
</dbReference>
<dbReference type="Gene3D" id="1.10.1740.10">
    <property type="match status" value="1"/>
</dbReference>
<evidence type="ECO:0000256" key="3">
    <source>
        <dbReference type="ARBA" id="ARBA00023082"/>
    </source>
</evidence>
<dbReference type="AlphaFoldDB" id="H0F0P2"/>
<dbReference type="PANTHER" id="PTHR43133:SF51">
    <property type="entry name" value="RNA POLYMERASE SIGMA FACTOR"/>
    <property type="match status" value="1"/>
</dbReference>
<dbReference type="GO" id="GO:0016987">
    <property type="term" value="F:sigma factor activity"/>
    <property type="evidence" value="ECO:0007669"/>
    <property type="project" value="UniProtKB-KW"/>
</dbReference>
<feature type="domain" description="RNA polymerase sigma factor 70 region 4 type 2" evidence="7">
    <location>
        <begin position="131"/>
        <end position="181"/>
    </location>
</feature>
<dbReference type="SUPFAM" id="SSF88946">
    <property type="entry name" value="Sigma2 domain of RNA polymerase sigma factors"/>
    <property type="match status" value="1"/>
</dbReference>
<name>H0F0P2_9BURK</name>
<dbReference type="GO" id="GO:0006352">
    <property type="term" value="P:DNA-templated transcription initiation"/>
    <property type="evidence" value="ECO:0007669"/>
    <property type="project" value="InterPro"/>
</dbReference>
<accession>H0F0P2</accession>
<feature type="domain" description="RNA polymerase sigma-70 region 2" evidence="6">
    <location>
        <begin position="30"/>
        <end position="95"/>
    </location>
</feature>
<evidence type="ECO:0000313" key="8">
    <source>
        <dbReference type="EMBL" id="EHK68149.1"/>
    </source>
</evidence>
<dbReference type="Pfam" id="PF08281">
    <property type="entry name" value="Sigma70_r4_2"/>
    <property type="match status" value="1"/>
</dbReference>
<proteinExistence type="inferred from homology"/>
<dbReference type="OrthoDB" id="9782108at2"/>
<dbReference type="InterPro" id="IPR007627">
    <property type="entry name" value="RNA_pol_sigma70_r2"/>
</dbReference>
<dbReference type="STRING" id="477184.KYC_01619"/>
<dbReference type="InterPro" id="IPR013324">
    <property type="entry name" value="RNA_pol_sigma_r3/r4-like"/>
</dbReference>
<dbReference type="Gene3D" id="1.10.10.10">
    <property type="entry name" value="Winged helix-like DNA-binding domain superfamily/Winged helix DNA-binding domain"/>
    <property type="match status" value="1"/>
</dbReference>
<dbReference type="InterPro" id="IPR013325">
    <property type="entry name" value="RNA_pol_sigma_r2"/>
</dbReference>
<dbReference type="CDD" id="cd06171">
    <property type="entry name" value="Sigma70_r4"/>
    <property type="match status" value="1"/>
</dbReference>
<keyword evidence="4" id="KW-0804">Transcription</keyword>
<comment type="similarity">
    <text evidence="1">Belongs to the sigma-70 factor family. ECF subfamily.</text>
</comment>
<dbReference type="InterPro" id="IPR036388">
    <property type="entry name" value="WH-like_DNA-bd_sf"/>
</dbReference>
<evidence type="ECO:0000259" key="6">
    <source>
        <dbReference type="Pfam" id="PF04542"/>
    </source>
</evidence>
<feature type="region of interest" description="Disordered" evidence="5">
    <location>
        <begin position="1"/>
        <end position="24"/>
    </location>
</feature>
<comment type="caution">
    <text evidence="8">The sequence shown here is derived from an EMBL/GenBank/DDBJ whole genome shotgun (WGS) entry which is preliminary data.</text>
</comment>
<sequence length="194" mass="21959">MHTAPAAASRHPDPAGPAARLPPSDPVIELVQTQHERLRRFVRRYIRNPSDIDDITQQALAEMSLSYERFRGASKPSTWLFGIAMNLIRNHLSRAPERRLVFEGIESLATEACLDPAPPVRAEWRQMVSIVDQAMADMPKELRTMLQMVAVEELSYEETARQLALPIGTVRSRVSRARAHLRRRMQARGVCLDA</sequence>
<organism evidence="8 9">
    <name type="scientific">Achromobacter arsenitoxydans SY8</name>
    <dbReference type="NCBI Taxonomy" id="477184"/>
    <lineage>
        <taxon>Bacteria</taxon>
        <taxon>Pseudomonadati</taxon>
        <taxon>Pseudomonadota</taxon>
        <taxon>Betaproteobacteria</taxon>
        <taxon>Burkholderiales</taxon>
        <taxon>Alcaligenaceae</taxon>
        <taxon>Achromobacter</taxon>
    </lineage>
</organism>
<keyword evidence="9" id="KW-1185">Reference proteome</keyword>
<evidence type="ECO:0000256" key="1">
    <source>
        <dbReference type="ARBA" id="ARBA00010641"/>
    </source>
</evidence>
<protein>
    <submittedName>
        <fullName evidence="8">RNA polymerase sigma factor</fullName>
    </submittedName>
</protein>
<dbReference type="SUPFAM" id="SSF88659">
    <property type="entry name" value="Sigma3 and sigma4 domains of RNA polymerase sigma factors"/>
    <property type="match status" value="1"/>
</dbReference>
<reference evidence="8 9" key="1">
    <citation type="journal article" date="2012" name="J. Bacteriol.">
        <title>Genome sequence of the highly efficient arsenite-oxidizing bacterium Achromobacter arsenitoxydans SY8.</title>
        <authorList>
            <person name="Li X."/>
            <person name="Hu Y."/>
            <person name="Gong J."/>
            <person name="Lin Y."/>
            <person name="Johnstone L."/>
            <person name="Rensing C."/>
            <person name="Wang G."/>
        </authorList>
    </citation>
    <scope>NUCLEOTIDE SEQUENCE [LARGE SCALE GENOMIC DNA]</scope>
    <source>
        <strain evidence="8 9">SY8</strain>
    </source>
</reference>
<evidence type="ECO:0000256" key="2">
    <source>
        <dbReference type="ARBA" id="ARBA00023015"/>
    </source>
</evidence>
<dbReference type="InterPro" id="IPR039425">
    <property type="entry name" value="RNA_pol_sigma-70-like"/>
</dbReference>
<dbReference type="Pfam" id="PF04542">
    <property type="entry name" value="Sigma70_r2"/>
    <property type="match status" value="1"/>
</dbReference>
<dbReference type="Proteomes" id="UP000003113">
    <property type="component" value="Unassembled WGS sequence"/>
</dbReference>
<keyword evidence="3" id="KW-0731">Sigma factor</keyword>
<dbReference type="RefSeq" id="WP_008158166.1">
    <property type="nucleotide sequence ID" value="NZ_AGUF01000008.1"/>
</dbReference>
<evidence type="ECO:0000256" key="4">
    <source>
        <dbReference type="ARBA" id="ARBA00023163"/>
    </source>
</evidence>
<dbReference type="eggNOG" id="COG1595">
    <property type="taxonomic scope" value="Bacteria"/>
</dbReference>
<dbReference type="GO" id="GO:0003677">
    <property type="term" value="F:DNA binding"/>
    <property type="evidence" value="ECO:0007669"/>
    <property type="project" value="InterPro"/>
</dbReference>
<dbReference type="EMBL" id="AGUF01000008">
    <property type="protein sequence ID" value="EHK68149.1"/>
    <property type="molecule type" value="Genomic_DNA"/>
</dbReference>
<evidence type="ECO:0000259" key="7">
    <source>
        <dbReference type="Pfam" id="PF08281"/>
    </source>
</evidence>
<dbReference type="PATRIC" id="fig|477184.5.peg.313"/>
<dbReference type="NCBIfam" id="TIGR02937">
    <property type="entry name" value="sigma70-ECF"/>
    <property type="match status" value="1"/>
</dbReference>
<dbReference type="InterPro" id="IPR013249">
    <property type="entry name" value="RNA_pol_sigma70_r4_t2"/>
</dbReference>
<dbReference type="PANTHER" id="PTHR43133">
    <property type="entry name" value="RNA POLYMERASE ECF-TYPE SIGMA FACTO"/>
    <property type="match status" value="1"/>
</dbReference>
<evidence type="ECO:0000313" key="9">
    <source>
        <dbReference type="Proteomes" id="UP000003113"/>
    </source>
</evidence>
<keyword evidence="2" id="KW-0805">Transcription regulation</keyword>
<evidence type="ECO:0000256" key="5">
    <source>
        <dbReference type="SAM" id="MobiDB-lite"/>
    </source>
</evidence>